<protein>
    <submittedName>
        <fullName evidence="3">ROK family protein</fullName>
    </submittedName>
</protein>
<dbReference type="RefSeq" id="WP_212533064.1">
    <property type="nucleotide sequence ID" value="NZ_JAGSOG010000308.1"/>
</dbReference>
<dbReference type="InterPro" id="IPR043129">
    <property type="entry name" value="ATPase_NBD"/>
</dbReference>
<dbReference type="SUPFAM" id="SSF53067">
    <property type="entry name" value="Actin-like ATPase domain"/>
    <property type="match status" value="1"/>
</dbReference>
<dbReference type="Pfam" id="PF00480">
    <property type="entry name" value="ROK"/>
    <property type="match status" value="1"/>
</dbReference>
<evidence type="ECO:0000313" key="4">
    <source>
        <dbReference type="Proteomes" id="UP000675781"/>
    </source>
</evidence>
<name>A0A941EYB7_9ACTN</name>
<accession>A0A941EYB7</accession>
<comment type="similarity">
    <text evidence="1">Belongs to the ROK (NagC/XylR) family.</text>
</comment>
<keyword evidence="4" id="KW-1185">Reference proteome</keyword>
<proteinExistence type="inferred from homology"/>
<evidence type="ECO:0000256" key="2">
    <source>
        <dbReference type="SAM" id="MobiDB-lite"/>
    </source>
</evidence>
<dbReference type="InterPro" id="IPR036388">
    <property type="entry name" value="WH-like_DNA-bd_sf"/>
</dbReference>
<organism evidence="3 4">
    <name type="scientific">Actinospica durhamensis</name>
    <dbReference type="NCBI Taxonomy" id="1508375"/>
    <lineage>
        <taxon>Bacteria</taxon>
        <taxon>Bacillati</taxon>
        <taxon>Actinomycetota</taxon>
        <taxon>Actinomycetes</taxon>
        <taxon>Catenulisporales</taxon>
        <taxon>Actinospicaceae</taxon>
        <taxon>Actinospica</taxon>
    </lineage>
</organism>
<dbReference type="InterPro" id="IPR000600">
    <property type="entry name" value="ROK"/>
</dbReference>
<gene>
    <name evidence="3" type="ORF">KDL01_35420</name>
</gene>
<sequence>MDATLRVRNAVETCDGITRAELAADLGLPLGTVTAAVSGLLRGGVLVERATRSAGQSRAGRPATVLVSAGRQRLVGTVIWSHGLLRAAVATYGGSILARREFAIVEENSDLDVLEPAWQFLGESGEGPLDRVVLGVAAPYQRGVGLPPGRLPAPGRGARGNEDRTAPEDPTVRFGFAPWLAPDPAAVLSRRLGVPVDVENDANLGALGEAHHGAGRGHRDQIYLKLGERSVGAGLLLNGALYRGASGFAGEIAHLHVDDQGPLCPCGARGCLSSRTRRPLLELMEHAYDRPLTFPEVLSLADADEPAPARVLRELGRALGRPLADLCTFLNPGLLVLDATLGGAGRHVLSGIAEQVELFCAPAVEAGLTLVNGSLGSDAEILGAVHLARTEAMSAVAEVVAS</sequence>
<dbReference type="InterPro" id="IPR036390">
    <property type="entry name" value="WH_DNA-bd_sf"/>
</dbReference>
<dbReference type="SUPFAM" id="SSF46785">
    <property type="entry name" value="Winged helix' DNA-binding domain"/>
    <property type="match status" value="1"/>
</dbReference>
<comment type="caution">
    <text evidence="3">The sequence shown here is derived from an EMBL/GenBank/DDBJ whole genome shotgun (WGS) entry which is preliminary data.</text>
</comment>
<feature type="region of interest" description="Disordered" evidence="2">
    <location>
        <begin position="145"/>
        <end position="168"/>
    </location>
</feature>
<feature type="compositionally biased region" description="Basic and acidic residues" evidence="2">
    <location>
        <begin position="159"/>
        <end position="168"/>
    </location>
</feature>
<dbReference type="Gene3D" id="3.30.420.40">
    <property type="match status" value="2"/>
</dbReference>
<dbReference type="Proteomes" id="UP000675781">
    <property type="component" value="Unassembled WGS sequence"/>
</dbReference>
<dbReference type="PANTHER" id="PTHR18964:SF173">
    <property type="entry name" value="GLUCOKINASE"/>
    <property type="match status" value="1"/>
</dbReference>
<dbReference type="AlphaFoldDB" id="A0A941EYB7"/>
<feature type="compositionally biased region" description="Low complexity" evidence="2">
    <location>
        <begin position="145"/>
        <end position="156"/>
    </location>
</feature>
<evidence type="ECO:0000313" key="3">
    <source>
        <dbReference type="EMBL" id="MBR7838612.1"/>
    </source>
</evidence>
<dbReference type="EMBL" id="JAGSOG010000308">
    <property type="protein sequence ID" value="MBR7838612.1"/>
    <property type="molecule type" value="Genomic_DNA"/>
</dbReference>
<dbReference type="PANTHER" id="PTHR18964">
    <property type="entry name" value="ROK (REPRESSOR, ORF, KINASE) FAMILY"/>
    <property type="match status" value="1"/>
</dbReference>
<dbReference type="Gene3D" id="1.10.10.10">
    <property type="entry name" value="Winged helix-like DNA-binding domain superfamily/Winged helix DNA-binding domain"/>
    <property type="match status" value="1"/>
</dbReference>
<evidence type="ECO:0000256" key="1">
    <source>
        <dbReference type="ARBA" id="ARBA00006479"/>
    </source>
</evidence>
<reference evidence="3" key="1">
    <citation type="submission" date="2021-04" db="EMBL/GenBank/DDBJ databases">
        <title>Genome based classification of Actinospica acidithermotolerans sp. nov., an actinobacterium isolated from an Indonesian hot spring.</title>
        <authorList>
            <person name="Kusuma A.B."/>
            <person name="Putra K.E."/>
            <person name="Nafisah S."/>
            <person name="Loh J."/>
            <person name="Nouioui I."/>
            <person name="Goodfellow M."/>
        </authorList>
    </citation>
    <scope>NUCLEOTIDE SEQUENCE</scope>
    <source>
        <strain evidence="3">CSCA 57</strain>
    </source>
</reference>